<proteinExistence type="predicted"/>
<organism evidence="1">
    <name type="scientific">Anopheles atroparvus</name>
    <name type="common">European mosquito</name>
    <dbReference type="NCBI Taxonomy" id="41427"/>
    <lineage>
        <taxon>Eukaryota</taxon>
        <taxon>Metazoa</taxon>
        <taxon>Ecdysozoa</taxon>
        <taxon>Arthropoda</taxon>
        <taxon>Hexapoda</taxon>
        <taxon>Insecta</taxon>
        <taxon>Pterygota</taxon>
        <taxon>Neoptera</taxon>
        <taxon>Endopterygota</taxon>
        <taxon>Diptera</taxon>
        <taxon>Nematocera</taxon>
        <taxon>Culicoidea</taxon>
        <taxon>Culicidae</taxon>
        <taxon>Anophelinae</taxon>
        <taxon>Anopheles</taxon>
    </lineage>
</organism>
<protein>
    <submittedName>
        <fullName evidence="1">Uncharacterized protein</fullName>
    </submittedName>
</protein>
<dbReference type="STRING" id="41427.A0A182J5L7"/>
<sequence length="172" mass="19385">MHSYVQHYSHSGILLQTVLQHDTSCIVYRYDDEDRFSKILHGRGYYDPTCKLLMTINLLAPVENKVHLRVRRPLPAGVDRGAHNRAKPATKFDQLRYVKRRGRLAMIKMAKDIDPNLAEIDMENFRSLLTAIPSKLRSGVEPKTRNNSRIFSVVTGAKAAGLIATSAPTGWG</sequence>
<name>A0A182J5L7_ANOAO</name>
<dbReference type="AlphaFoldDB" id="A0A182J5L7"/>
<evidence type="ECO:0000313" key="1">
    <source>
        <dbReference type="EnsemblMetazoa" id="AATE011804-PA.1"/>
    </source>
</evidence>
<accession>A0A182J5L7</accession>
<dbReference type="EnsemblMetazoa" id="AATE011804-RA">
    <property type="protein sequence ID" value="AATE011804-PA.1"/>
    <property type="gene ID" value="AATE011804"/>
</dbReference>
<reference evidence="1" key="1">
    <citation type="submission" date="2022-08" db="UniProtKB">
        <authorList>
            <consortium name="EnsemblMetazoa"/>
        </authorList>
    </citation>
    <scope>IDENTIFICATION</scope>
    <source>
        <strain evidence="1">EBRO</strain>
    </source>
</reference>
<dbReference type="VEuPathDB" id="VectorBase:AATE011804"/>